<protein>
    <submittedName>
        <fullName evidence="1">Uncharacterized protein</fullName>
    </submittedName>
</protein>
<evidence type="ECO:0000313" key="1">
    <source>
        <dbReference type="EMBL" id="CAK5074999.1"/>
    </source>
</evidence>
<dbReference type="Proteomes" id="UP001497535">
    <property type="component" value="Unassembled WGS sequence"/>
</dbReference>
<keyword evidence="2" id="KW-1185">Reference proteome</keyword>
<evidence type="ECO:0000313" key="2">
    <source>
        <dbReference type="Proteomes" id="UP001497535"/>
    </source>
</evidence>
<organism evidence="1 2">
    <name type="scientific">Meloidogyne enterolobii</name>
    <name type="common">Root-knot nematode worm</name>
    <name type="synonym">Meloidogyne mayaguensis</name>
    <dbReference type="NCBI Taxonomy" id="390850"/>
    <lineage>
        <taxon>Eukaryota</taxon>
        <taxon>Metazoa</taxon>
        <taxon>Ecdysozoa</taxon>
        <taxon>Nematoda</taxon>
        <taxon>Chromadorea</taxon>
        <taxon>Rhabditida</taxon>
        <taxon>Tylenchina</taxon>
        <taxon>Tylenchomorpha</taxon>
        <taxon>Tylenchoidea</taxon>
        <taxon>Meloidogynidae</taxon>
        <taxon>Meloidogyninae</taxon>
        <taxon>Meloidogyne</taxon>
    </lineage>
</organism>
<comment type="caution">
    <text evidence="1">The sequence shown here is derived from an EMBL/GenBank/DDBJ whole genome shotgun (WGS) entry which is preliminary data.</text>
</comment>
<proteinExistence type="predicted"/>
<name>A0ACB0Z8U1_MELEN</name>
<gene>
    <name evidence="1" type="ORF">MENTE1834_LOCUS21774</name>
</gene>
<accession>A0ACB0Z8U1</accession>
<dbReference type="EMBL" id="CAVMJV010000027">
    <property type="protein sequence ID" value="CAK5074999.1"/>
    <property type="molecule type" value="Genomic_DNA"/>
</dbReference>
<sequence>MLFSITPLKLSAFFILLPLSSDLVLADVDGHAFLAAAKLHPGLAYLMNHFALSNGTGELSNFSMTATPKIDNGRTTTATDPLETCADDGSLFDSSLGGAVVALLIILFWHVVRICCCMSKSNPPPPPPSRAPIPNVTATKSGTSLGSGNVSVRSQSVNIKSTRSVRSLGA</sequence>
<reference evidence="1" key="1">
    <citation type="submission" date="2023-11" db="EMBL/GenBank/DDBJ databases">
        <authorList>
            <person name="Poullet M."/>
        </authorList>
    </citation>
    <scope>NUCLEOTIDE SEQUENCE</scope>
    <source>
        <strain evidence="1">E1834</strain>
    </source>
</reference>